<protein>
    <submittedName>
        <fullName evidence="1">Uncharacterized protein</fullName>
    </submittedName>
</protein>
<sequence length="146" mass="17018">MGHMSYNRVGKRCCGTRGFKINSRRFSVQRLRAKFLYLCRLFSRSWRSSYGHALRLLKKNFNDKKDSINESYGNGGSCKRNLVREEADYAMYGNRSSTCCEYRLKSYGRSNSFYAEAIADCLDFIKRNSLSMEEKPVLITHDQNCN</sequence>
<reference evidence="1 2" key="1">
    <citation type="journal article" date="2021" name="BMC Genomics">
        <title>Datura genome reveals duplications of psychoactive alkaloid biosynthetic genes and high mutation rate following tissue culture.</title>
        <authorList>
            <person name="Rajewski A."/>
            <person name="Carter-House D."/>
            <person name="Stajich J."/>
            <person name="Litt A."/>
        </authorList>
    </citation>
    <scope>NUCLEOTIDE SEQUENCE [LARGE SCALE GENOMIC DNA]</scope>
    <source>
        <strain evidence="1">AR-01</strain>
    </source>
</reference>
<proteinExistence type="predicted"/>
<keyword evidence="2" id="KW-1185">Reference proteome</keyword>
<gene>
    <name evidence="1" type="ORF">HAX54_038332</name>
</gene>
<dbReference type="PANTHER" id="PTHR34996:SF3">
    <property type="entry name" value="OS06G0327400 PROTEIN"/>
    <property type="match status" value="1"/>
</dbReference>
<comment type="caution">
    <text evidence="1">The sequence shown here is derived from an EMBL/GenBank/DDBJ whole genome shotgun (WGS) entry which is preliminary data.</text>
</comment>
<dbReference type="EMBL" id="JACEIK010000522">
    <property type="protein sequence ID" value="MCD7458458.1"/>
    <property type="molecule type" value="Genomic_DNA"/>
</dbReference>
<organism evidence="1 2">
    <name type="scientific">Datura stramonium</name>
    <name type="common">Jimsonweed</name>
    <name type="synonym">Common thornapple</name>
    <dbReference type="NCBI Taxonomy" id="4076"/>
    <lineage>
        <taxon>Eukaryota</taxon>
        <taxon>Viridiplantae</taxon>
        <taxon>Streptophyta</taxon>
        <taxon>Embryophyta</taxon>
        <taxon>Tracheophyta</taxon>
        <taxon>Spermatophyta</taxon>
        <taxon>Magnoliopsida</taxon>
        <taxon>eudicotyledons</taxon>
        <taxon>Gunneridae</taxon>
        <taxon>Pentapetalae</taxon>
        <taxon>asterids</taxon>
        <taxon>lamiids</taxon>
        <taxon>Solanales</taxon>
        <taxon>Solanaceae</taxon>
        <taxon>Solanoideae</taxon>
        <taxon>Datureae</taxon>
        <taxon>Datura</taxon>
    </lineage>
</organism>
<dbReference type="PANTHER" id="PTHR34996">
    <property type="entry name" value="OS06G0327400 PROTEIN"/>
    <property type="match status" value="1"/>
</dbReference>
<evidence type="ECO:0000313" key="2">
    <source>
        <dbReference type="Proteomes" id="UP000823775"/>
    </source>
</evidence>
<name>A0ABS8SI50_DATST</name>
<accession>A0ABS8SI50</accession>
<dbReference type="Proteomes" id="UP000823775">
    <property type="component" value="Unassembled WGS sequence"/>
</dbReference>
<evidence type="ECO:0000313" key="1">
    <source>
        <dbReference type="EMBL" id="MCD7458458.1"/>
    </source>
</evidence>